<accession>B9RPG3</accession>
<keyword evidence="3" id="KW-1185">Reference proteome</keyword>
<dbReference type="EMBL" id="EQ973793">
    <property type="protein sequence ID" value="EEF46777.1"/>
    <property type="molecule type" value="Genomic_DNA"/>
</dbReference>
<gene>
    <name evidence="2" type="ORF">RCOM_1370060</name>
</gene>
<evidence type="ECO:0000313" key="2">
    <source>
        <dbReference type="EMBL" id="EEF46777.1"/>
    </source>
</evidence>
<dbReference type="Proteomes" id="UP000008311">
    <property type="component" value="Unassembled WGS sequence"/>
</dbReference>
<sequence>MAPKSKVTRGDEGKGIAEEGVSEEERKRYQIIASKEVVTYRVPSRHSLMQLGIEEEVMDGYFHIMDMESSFT</sequence>
<dbReference type="InParanoid" id="B9RPG3"/>
<name>B9RPG3_RICCO</name>
<reference evidence="3" key="1">
    <citation type="journal article" date="2010" name="Nat. Biotechnol.">
        <title>Draft genome sequence of the oilseed species Ricinus communis.</title>
        <authorList>
            <person name="Chan A.P."/>
            <person name="Crabtree J."/>
            <person name="Zhao Q."/>
            <person name="Lorenzi H."/>
            <person name="Orvis J."/>
            <person name="Puiu D."/>
            <person name="Melake-Berhan A."/>
            <person name="Jones K.M."/>
            <person name="Redman J."/>
            <person name="Chen G."/>
            <person name="Cahoon E.B."/>
            <person name="Gedil M."/>
            <person name="Stanke M."/>
            <person name="Haas B.J."/>
            <person name="Wortman J.R."/>
            <person name="Fraser-Liggett C.M."/>
            <person name="Ravel J."/>
            <person name="Rabinowicz P.D."/>
        </authorList>
    </citation>
    <scope>NUCLEOTIDE SEQUENCE [LARGE SCALE GENOMIC DNA]</scope>
    <source>
        <strain evidence="3">cv. Hale</strain>
    </source>
</reference>
<organism evidence="2 3">
    <name type="scientific">Ricinus communis</name>
    <name type="common">Castor bean</name>
    <dbReference type="NCBI Taxonomy" id="3988"/>
    <lineage>
        <taxon>Eukaryota</taxon>
        <taxon>Viridiplantae</taxon>
        <taxon>Streptophyta</taxon>
        <taxon>Embryophyta</taxon>
        <taxon>Tracheophyta</taxon>
        <taxon>Spermatophyta</taxon>
        <taxon>Magnoliopsida</taxon>
        <taxon>eudicotyledons</taxon>
        <taxon>Gunneridae</taxon>
        <taxon>Pentapetalae</taxon>
        <taxon>rosids</taxon>
        <taxon>fabids</taxon>
        <taxon>Malpighiales</taxon>
        <taxon>Euphorbiaceae</taxon>
        <taxon>Acalyphoideae</taxon>
        <taxon>Acalypheae</taxon>
        <taxon>Ricinus</taxon>
    </lineage>
</organism>
<feature type="compositionally biased region" description="Basic and acidic residues" evidence="1">
    <location>
        <begin position="8"/>
        <end position="22"/>
    </location>
</feature>
<dbReference type="AlphaFoldDB" id="B9RPG3"/>
<feature type="region of interest" description="Disordered" evidence="1">
    <location>
        <begin position="1"/>
        <end position="22"/>
    </location>
</feature>
<evidence type="ECO:0000313" key="3">
    <source>
        <dbReference type="Proteomes" id="UP000008311"/>
    </source>
</evidence>
<protein>
    <submittedName>
        <fullName evidence="2">Uncharacterized protein</fullName>
    </submittedName>
</protein>
<evidence type="ECO:0000256" key="1">
    <source>
        <dbReference type="SAM" id="MobiDB-lite"/>
    </source>
</evidence>
<proteinExistence type="predicted"/>